<dbReference type="GO" id="GO:0004106">
    <property type="term" value="F:chorismate mutase activity"/>
    <property type="evidence" value="ECO:0007669"/>
    <property type="project" value="UniProtKB-EC"/>
</dbReference>
<dbReference type="CDD" id="cd04905">
    <property type="entry name" value="ACT_CM-PDT"/>
    <property type="match status" value="1"/>
</dbReference>
<dbReference type="PROSITE" id="PS00857">
    <property type="entry name" value="PREPHENATE_DEHYDR_1"/>
    <property type="match status" value="1"/>
</dbReference>
<sequence>MNVVRQTIDEIDRQLLPLFLRRMECSKEVARLKSQAGQPVFAPQREQAILERVGSQGGEFSREAQALYGTILEVSRARQHQMLQTGESLRRLEREASRQMPSAPAEVICQGVEGAWSHQAAKTLFPQAPISFVPEFRQVFDLVDQGQGSLGVVPVENSAAGSVAAVYDLILQYRFYMVGAVDVKVVHCLAAADPAVPVTQVASHPQALSQCSQYLREKGLKPVEWSNTAAAARHVAQEHPAGLGVLCSRAAAEQYGLVILEEGVQNEKNNTTRFVVISREPILPEDANKISLCFSIPHTTGSLYHVLERFALCGLNLTKIESRPIPGRTFEYDFYLDFTGNIHQGSALDVLCSLQEELPRFSFLGNYSER</sequence>
<dbReference type="InterPro" id="IPR018528">
    <property type="entry name" value="Preph_deHydtase_CS"/>
</dbReference>
<evidence type="ECO:0000256" key="3">
    <source>
        <dbReference type="ARBA" id="ARBA00004496"/>
    </source>
</evidence>
<comment type="catalytic activity">
    <reaction evidence="1">
        <text>chorismate = prephenate</text>
        <dbReference type="Rhea" id="RHEA:13897"/>
        <dbReference type="ChEBI" id="CHEBI:29748"/>
        <dbReference type="ChEBI" id="CHEBI:29934"/>
        <dbReference type="EC" id="5.4.99.5"/>
    </reaction>
</comment>
<gene>
    <name evidence="23" type="ORF">H9838_00520</name>
</gene>
<dbReference type="InterPro" id="IPR002701">
    <property type="entry name" value="CM_II_prokaryot"/>
</dbReference>
<keyword evidence="12" id="KW-0584">Phenylalanine biosynthesis</keyword>
<dbReference type="PROSITE" id="PS51671">
    <property type="entry name" value="ACT"/>
    <property type="match status" value="1"/>
</dbReference>
<evidence type="ECO:0000256" key="10">
    <source>
        <dbReference type="ARBA" id="ARBA00022605"/>
    </source>
</evidence>
<comment type="function">
    <text evidence="2">Catalyzes the Claisen rearrangement of chorismate to prephenate and the decarboxylation/dehydration of prephenate to phenylpyruvate.</text>
</comment>
<comment type="pathway">
    <text evidence="5">Metabolic intermediate biosynthesis; prephenate biosynthesis; prephenate from chorismate: step 1/1.</text>
</comment>
<comment type="caution">
    <text evidence="23">The sequence shown here is derived from an EMBL/GenBank/DDBJ whole genome shotgun (WGS) entry which is preliminary data.</text>
</comment>
<dbReference type="SMART" id="SM00830">
    <property type="entry name" value="CM_2"/>
    <property type="match status" value="1"/>
</dbReference>
<evidence type="ECO:0000256" key="6">
    <source>
        <dbReference type="ARBA" id="ARBA00013147"/>
    </source>
</evidence>
<dbReference type="PROSITE" id="PS51171">
    <property type="entry name" value="PREPHENATE_DEHYDR_3"/>
    <property type="match status" value="1"/>
</dbReference>
<dbReference type="SUPFAM" id="SSF53850">
    <property type="entry name" value="Periplasmic binding protein-like II"/>
    <property type="match status" value="1"/>
</dbReference>
<evidence type="ECO:0000256" key="11">
    <source>
        <dbReference type="ARBA" id="ARBA00023141"/>
    </source>
</evidence>
<dbReference type="InterPro" id="IPR001086">
    <property type="entry name" value="Preph_deHydtase"/>
</dbReference>
<dbReference type="SUPFAM" id="SSF48600">
    <property type="entry name" value="Chorismate mutase II"/>
    <property type="match status" value="1"/>
</dbReference>
<keyword evidence="15" id="KW-0511">Multifunctional enzyme</keyword>
<dbReference type="SUPFAM" id="SSF55021">
    <property type="entry name" value="ACT-like"/>
    <property type="match status" value="1"/>
</dbReference>
<dbReference type="GO" id="GO:0004664">
    <property type="term" value="F:prephenate dehydratase activity"/>
    <property type="evidence" value="ECO:0007669"/>
    <property type="project" value="UniProtKB-EC"/>
</dbReference>
<dbReference type="PROSITE" id="PS51168">
    <property type="entry name" value="CHORISMATE_MUT_2"/>
    <property type="match status" value="1"/>
</dbReference>
<evidence type="ECO:0000256" key="4">
    <source>
        <dbReference type="ARBA" id="ARBA00004741"/>
    </source>
</evidence>
<dbReference type="InterPro" id="IPR002912">
    <property type="entry name" value="ACT_dom"/>
</dbReference>
<evidence type="ECO:0000259" key="22">
    <source>
        <dbReference type="PROSITE" id="PS51671"/>
    </source>
</evidence>
<evidence type="ECO:0000313" key="24">
    <source>
        <dbReference type="Proteomes" id="UP000823915"/>
    </source>
</evidence>
<dbReference type="InterPro" id="IPR045865">
    <property type="entry name" value="ACT-like_dom_sf"/>
</dbReference>
<dbReference type="PANTHER" id="PTHR21022">
    <property type="entry name" value="PREPHENATE DEHYDRATASE P PROTEIN"/>
    <property type="match status" value="1"/>
</dbReference>
<feature type="domain" description="ACT" evidence="22">
    <location>
        <begin position="291"/>
        <end position="370"/>
    </location>
</feature>
<evidence type="ECO:0000256" key="7">
    <source>
        <dbReference type="ARBA" id="ARBA00014401"/>
    </source>
</evidence>
<proteinExistence type="predicted"/>
<dbReference type="PANTHER" id="PTHR21022:SF19">
    <property type="entry name" value="PREPHENATE DEHYDRATASE-RELATED"/>
    <property type="match status" value="1"/>
</dbReference>
<evidence type="ECO:0000256" key="1">
    <source>
        <dbReference type="ARBA" id="ARBA00000824"/>
    </source>
</evidence>
<dbReference type="PROSITE" id="PS00858">
    <property type="entry name" value="PREPHENATE_DEHYDR_2"/>
    <property type="match status" value="1"/>
</dbReference>
<evidence type="ECO:0000259" key="21">
    <source>
        <dbReference type="PROSITE" id="PS51171"/>
    </source>
</evidence>
<comment type="catalytic activity">
    <reaction evidence="18">
        <text>prephenate + H(+) = 3-phenylpyruvate + CO2 + H2O</text>
        <dbReference type="Rhea" id="RHEA:21648"/>
        <dbReference type="ChEBI" id="CHEBI:15377"/>
        <dbReference type="ChEBI" id="CHEBI:15378"/>
        <dbReference type="ChEBI" id="CHEBI:16526"/>
        <dbReference type="ChEBI" id="CHEBI:18005"/>
        <dbReference type="ChEBI" id="CHEBI:29934"/>
        <dbReference type="EC" id="4.2.1.51"/>
    </reaction>
</comment>
<evidence type="ECO:0000256" key="8">
    <source>
        <dbReference type="ARBA" id="ARBA00021872"/>
    </source>
</evidence>
<evidence type="ECO:0000256" key="9">
    <source>
        <dbReference type="ARBA" id="ARBA00022490"/>
    </source>
</evidence>
<feature type="site" description="Essential for prephenate dehydratase activity" evidence="19">
    <location>
        <position position="272"/>
    </location>
</feature>
<organism evidence="23 24">
    <name type="scientific">Candidatus Acutalibacter pullistercoris</name>
    <dbReference type="NCBI Taxonomy" id="2838418"/>
    <lineage>
        <taxon>Bacteria</taxon>
        <taxon>Bacillati</taxon>
        <taxon>Bacillota</taxon>
        <taxon>Clostridia</taxon>
        <taxon>Eubacteriales</taxon>
        <taxon>Acutalibacteraceae</taxon>
        <taxon>Acutalibacter</taxon>
    </lineage>
</organism>
<evidence type="ECO:0000256" key="15">
    <source>
        <dbReference type="ARBA" id="ARBA00023268"/>
    </source>
</evidence>
<dbReference type="Pfam" id="PF00800">
    <property type="entry name" value="PDT"/>
    <property type="match status" value="1"/>
</dbReference>
<dbReference type="InterPro" id="IPR036979">
    <property type="entry name" value="CM_dom_sf"/>
</dbReference>
<reference evidence="23" key="1">
    <citation type="journal article" date="2021" name="PeerJ">
        <title>Extensive microbial diversity within the chicken gut microbiome revealed by metagenomics and culture.</title>
        <authorList>
            <person name="Gilroy R."/>
            <person name="Ravi A."/>
            <person name="Getino M."/>
            <person name="Pursley I."/>
            <person name="Horton D.L."/>
            <person name="Alikhan N.F."/>
            <person name="Baker D."/>
            <person name="Gharbi K."/>
            <person name="Hall N."/>
            <person name="Watson M."/>
            <person name="Adriaenssens E.M."/>
            <person name="Foster-Nyarko E."/>
            <person name="Jarju S."/>
            <person name="Secka A."/>
            <person name="Antonio M."/>
            <person name="Oren A."/>
            <person name="Chaudhuri R.R."/>
            <person name="La Ragione R."/>
            <person name="Hildebrand F."/>
            <person name="Pallen M.J."/>
        </authorList>
    </citation>
    <scope>NUCLEOTIDE SEQUENCE</scope>
    <source>
        <strain evidence="23">1282</strain>
    </source>
</reference>
<evidence type="ECO:0000313" key="23">
    <source>
        <dbReference type="EMBL" id="HIY25641.1"/>
    </source>
</evidence>
<dbReference type="Pfam" id="PF01817">
    <property type="entry name" value="CM_2"/>
    <property type="match status" value="1"/>
</dbReference>
<dbReference type="EC" id="4.2.1.51" evidence="6"/>
<evidence type="ECO:0000256" key="18">
    <source>
        <dbReference type="ARBA" id="ARBA00047848"/>
    </source>
</evidence>
<reference evidence="23" key="2">
    <citation type="submission" date="2021-04" db="EMBL/GenBank/DDBJ databases">
        <authorList>
            <person name="Gilroy R."/>
        </authorList>
    </citation>
    <scope>NUCLEOTIDE SEQUENCE</scope>
    <source>
        <strain evidence="23">1282</strain>
    </source>
</reference>
<dbReference type="CDD" id="cd13631">
    <property type="entry name" value="PBP2_Ct-PDT_like"/>
    <property type="match status" value="1"/>
</dbReference>
<keyword evidence="9" id="KW-0963">Cytoplasm</keyword>
<keyword evidence="10" id="KW-0028">Amino-acid biosynthesis</keyword>
<dbReference type="GO" id="GO:0005737">
    <property type="term" value="C:cytoplasm"/>
    <property type="evidence" value="ECO:0007669"/>
    <property type="project" value="UniProtKB-SubCell"/>
</dbReference>
<dbReference type="GO" id="GO:0046417">
    <property type="term" value="P:chorismate metabolic process"/>
    <property type="evidence" value="ECO:0007669"/>
    <property type="project" value="InterPro"/>
</dbReference>
<dbReference type="AlphaFoldDB" id="A0A9D1YAM4"/>
<dbReference type="InterPro" id="IPR008242">
    <property type="entry name" value="Chor_mutase/pphenate_deHydtase"/>
</dbReference>
<dbReference type="Gene3D" id="1.20.59.10">
    <property type="entry name" value="Chorismate mutase"/>
    <property type="match status" value="1"/>
</dbReference>
<evidence type="ECO:0000256" key="13">
    <source>
        <dbReference type="ARBA" id="ARBA00023235"/>
    </source>
</evidence>
<protein>
    <recommendedName>
        <fullName evidence="7">Bifunctional chorismate mutase/prephenate dehydratase</fullName>
        <ecNumber evidence="6">4.2.1.51</ecNumber>
    </recommendedName>
    <alternativeName>
        <fullName evidence="17">Chorismate mutase-prephenate dehydratase</fullName>
    </alternativeName>
    <alternativeName>
        <fullName evidence="8">Prephenate dehydratase</fullName>
    </alternativeName>
    <alternativeName>
        <fullName evidence="16">p-protein</fullName>
    </alternativeName>
</protein>
<keyword evidence="14" id="KW-0456">Lyase</keyword>
<keyword evidence="11" id="KW-0057">Aromatic amino acid biosynthesis</keyword>
<dbReference type="Gene3D" id="3.40.190.10">
    <property type="entry name" value="Periplasmic binding protein-like II"/>
    <property type="match status" value="2"/>
</dbReference>
<dbReference type="InterPro" id="IPR036263">
    <property type="entry name" value="Chorismate_II_sf"/>
</dbReference>
<keyword evidence="13 23" id="KW-0413">Isomerase</keyword>
<dbReference type="Proteomes" id="UP000823915">
    <property type="component" value="Unassembled WGS sequence"/>
</dbReference>
<comment type="pathway">
    <text evidence="4">Amino-acid biosynthesis; L-phenylalanine biosynthesis; phenylpyruvate from prephenate: step 1/1.</text>
</comment>
<evidence type="ECO:0000256" key="17">
    <source>
        <dbReference type="ARBA" id="ARBA00031520"/>
    </source>
</evidence>
<name>A0A9D1YAM4_9FIRM</name>
<feature type="domain" description="Chorismate mutase" evidence="20">
    <location>
        <begin position="1"/>
        <end position="83"/>
    </location>
</feature>
<dbReference type="GO" id="GO:0009094">
    <property type="term" value="P:L-phenylalanine biosynthetic process"/>
    <property type="evidence" value="ECO:0007669"/>
    <property type="project" value="UniProtKB-KW"/>
</dbReference>
<evidence type="ECO:0000256" key="16">
    <source>
        <dbReference type="ARBA" id="ARBA00031175"/>
    </source>
</evidence>
<evidence type="ECO:0000256" key="19">
    <source>
        <dbReference type="PIRSR" id="PIRSR001500-2"/>
    </source>
</evidence>
<evidence type="ECO:0000256" key="5">
    <source>
        <dbReference type="ARBA" id="ARBA00004817"/>
    </source>
</evidence>
<accession>A0A9D1YAM4</accession>
<comment type="subcellular location">
    <subcellularLocation>
        <location evidence="3">Cytoplasm</location>
    </subcellularLocation>
</comment>
<dbReference type="Gene3D" id="3.30.70.260">
    <property type="match status" value="1"/>
</dbReference>
<evidence type="ECO:0000256" key="2">
    <source>
        <dbReference type="ARBA" id="ARBA00002364"/>
    </source>
</evidence>
<dbReference type="EMBL" id="DXDU01000008">
    <property type="protein sequence ID" value="HIY25641.1"/>
    <property type="molecule type" value="Genomic_DNA"/>
</dbReference>
<evidence type="ECO:0000259" key="20">
    <source>
        <dbReference type="PROSITE" id="PS51168"/>
    </source>
</evidence>
<evidence type="ECO:0000256" key="12">
    <source>
        <dbReference type="ARBA" id="ARBA00023222"/>
    </source>
</evidence>
<evidence type="ECO:0000256" key="14">
    <source>
        <dbReference type="ARBA" id="ARBA00023239"/>
    </source>
</evidence>
<feature type="domain" description="Prephenate dehydratase" evidence="21">
    <location>
        <begin position="106"/>
        <end position="279"/>
    </location>
</feature>
<dbReference type="PIRSF" id="PIRSF001500">
    <property type="entry name" value="Chor_mut_pdt_Ppr"/>
    <property type="match status" value="1"/>
</dbReference>